<dbReference type="PIRSF" id="PIRSF012569">
    <property type="entry name" value="UCP012569"/>
    <property type="match status" value="1"/>
</dbReference>
<dbReference type="STRING" id="152268.A6K24_18420"/>
<keyword evidence="4" id="KW-1185">Reference proteome</keyword>
<evidence type="ECO:0000313" key="4">
    <source>
        <dbReference type="Proteomes" id="UP000078534"/>
    </source>
</evidence>
<feature type="domain" description="YvlB/LiaX N-terminal" evidence="2">
    <location>
        <begin position="3"/>
        <end position="33"/>
    </location>
</feature>
<dbReference type="OrthoDB" id="2240743at2"/>
<accession>A0A179T4F4</accession>
<proteinExistence type="predicted"/>
<dbReference type="InterPro" id="IPR025164">
    <property type="entry name" value="Toastrack_DUF4097"/>
</dbReference>
<evidence type="ECO:0000259" key="2">
    <source>
        <dbReference type="Pfam" id="PF22746"/>
    </source>
</evidence>
<evidence type="ECO:0000313" key="3">
    <source>
        <dbReference type="EMBL" id="OAS88019.1"/>
    </source>
</evidence>
<reference evidence="4" key="1">
    <citation type="submission" date="2016-04" db="EMBL/GenBank/DDBJ databases">
        <authorList>
            <person name="Lyu Z."/>
            <person name="Lyu W."/>
        </authorList>
    </citation>
    <scope>NUCLEOTIDE SEQUENCE [LARGE SCALE GENOMIC DNA]</scope>
    <source>
        <strain evidence="4">C44</strain>
    </source>
</reference>
<dbReference type="InterPro" id="IPR053959">
    <property type="entry name" value="YvlB/LiaX_N"/>
</dbReference>
<organism evidence="3 4">
    <name type="scientific">Metabacillus litoralis</name>
    <dbReference type="NCBI Taxonomy" id="152268"/>
    <lineage>
        <taxon>Bacteria</taxon>
        <taxon>Bacillati</taxon>
        <taxon>Bacillota</taxon>
        <taxon>Bacilli</taxon>
        <taxon>Bacillales</taxon>
        <taxon>Bacillaceae</taxon>
        <taxon>Metabacillus</taxon>
    </lineage>
</organism>
<evidence type="ECO:0000259" key="1">
    <source>
        <dbReference type="Pfam" id="PF13349"/>
    </source>
</evidence>
<sequence length="361" mass="40605">MKEQRIRILKLVEDGKLSADEALSLIEALDRDEQLKEEKITALSTEVIDYNHEDNAKQPHEKQSSLGTKLMDWVDTAVKRVKELDLDLNFGKSIDIHHIFQFQGASFHDIDINFPNGSVNIQPWTEQDIRVECDAKVYRAENMEQARQSFLSEVECTLEGNRLILHSDKKTMKINVVLYVPEQAYDQIKIKLFNGPIRGEDLNVDTIKAKTANGVLSFSSINGKHGEFETANGQIKLSNSKYEKVEVESITGIIQFNGSAEKIDAQSFNGNLQLTLADMACEALYAKTTTGNIEINIPEESKVIGEFKSNLGALSAQLKDIDISLEKNETIQKELRFRTAKETKLSMFADSKTGSILTKNM</sequence>
<dbReference type="Pfam" id="PF13349">
    <property type="entry name" value="DUF4097"/>
    <property type="match status" value="1"/>
</dbReference>
<name>A0A179T4F4_9BACI</name>
<dbReference type="RefSeq" id="WP_066329270.1">
    <property type="nucleotide sequence ID" value="NZ_LWSG01000006.1"/>
</dbReference>
<dbReference type="AlphaFoldDB" id="A0A179T4F4"/>
<dbReference type="Pfam" id="PF22746">
    <property type="entry name" value="SHOCT-like_DUF2089-C"/>
    <property type="match status" value="1"/>
</dbReference>
<gene>
    <name evidence="3" type="ORF">A6K24_18420</name>
</gene>
<feature type="domain" description="DUF4097" evidence="1">
    <location>
        <begin position="108"/>
        <end position="330"/>
    </location>
</feature>
<dbReference type="EMBL" id="LWSG01000006">
    <property type="protein sequence ID" value="OAS88019.1"/>
    <property type="molecule type" value="Genomic_DNA"/>
</dbReference>
<dbReference type="Proteomes" id="UP000078534">
    <property type="component" value="Unassembled WGS sequence"/>
</dbReference>
<dbReference type="InterPro" id="IPR016599">
    <property type="entry name" value="UCP012569"/>
</dbReference>
<protein>
    <submittedName>
        <fullName evidence="3">Uncharacterized protein</fullName>
    </submittedName>
</protein>
<comment type="caution">
    <text evidence="3">The sequence shown here is derived from an EMBL/GenBank/DDBJ whole genome shotgun (WGS) entry which is preliminary data.</text>
</comment>